<evidence type="ECO:0000313" key="1">
    <source>
        <dbReference type="EMBL" id="OAD68032.1"/>
    </source>
</evidence>
<dbReference type="GeneID" id="29004361"/>
<dbReference type="OrthoDB" id="2215566at2759"/>
<gene>
    <name evidence="1" type="ORF">PHYBLDRAFT_79356</name>
</gene>
<proteinExistence type="predicted"/>
<evidence type="ECO:0000313" key="2">
    <source>
        <dbReference type="Proteomes" id="UP000077315"/>
    </source>
</evidence>
<name>A0A162TEU3_PHYB8</name>
<accession>A0A162TEU3</accession>
<keyword evidence="2" id="KW-1185">Reference proteome</keyword>
<reference evidence="2" key="1">
    <citation type="submission" date="2015-06" db="EMBL/GenBank/DDBJ databases">
        <title>Expansion of signal transduction pathways in fungi by whole-genome duplication.</title>
        <authorList>
            <consortium name="DOE Joint Genome Institute"/>
            <person name="Corrochano L.M."/>
            <person name="Kuo A."/>
            <person name="Marcet-Houben M."/>
            <person name="Polaino S."/>
            <person name="Salamov A."/>
            <person name="Villalobos J.M."/>
            <person name="Alvarez M.I."/>
            <person name="Avalos J."/>
            <person name="Benito E.P."/>
            <person name="Benoit I."/>
            <person name="Burger G."/>
            <person name="Camino L.P."/>
            <person name="Canovas D."/>
            <person name="Cerda-Olmedo E."/>
            <person name="Cheng J.-F."/>
            <person name="Dominguez A."/>
            <person name="Elias M."/>
            <person name="Eslava A.P."/>
            <person name="Glaser F."/>
            <person name="Grimwood J."/>
            <person name="Gutierrez G."/>
            <person name="Heitman J."/>
            <person name="Henrissat B."/>
            <person name="Iturriaga E.A."/>
            <person name="Lang B.F."/>
            <person name="Lavin J.L."/>
            <person name="Lee S."/>
            <person name="Li W."/>
            <person name="Lindquist E."/>
            <person name="Lopez-Garcia S."/>
            <person name="Luque E.M."/>
            <person name="Marcos A.T."/>
            <person name="Martin J."/>
            <person name="McCluskey K."/>
            <person name="Medina H.R."/>
            <person name="Miralles-Duran A."/>
            <person name="Miyazaki A."/>
            <person name="Munoz-Torres E."/>
            <person name="Oguiza J.A."/>
            <person name="Ohm R."/>
            <person name="Olmedo M."/>
            <person name="Orejas M."/>
            <person name="Ortiz-Castellanos L."/>
            <person name="Pisabarro A.G."/>
            <person name="Rodriguez-Romero J."/>
            <person name="Ruiz-Herrera J."/>
            <person name="Ruiz-Vazquez R."/>
            <person name="Sanz C."/>
            <person name="Schackwitz W."/>
            <person name="Schmutz J."/>
            <person name="Shahriari M."/>
            <person name="Shelest E."/>
            <person name="Silva-Franco F."/>
            <person name="Soanes D."/>
            <person name="Syed K."/>
            <person name="Tagua V.G."/>
            <person name="Talbot N.J."/>
            <person name="Thon M."/>
            <person name="De vries R.P."/>
            <person name="Wiebenga A."/>
            <person name="Yadav J.S."/>
            <person name="Braun E.L."/>
            <person name="Baker S."/>
            <person name="Garre V."/>
            <person name="Horwitz B."/>
            <person name="Torres-Martinez S."/>
            <person name="Idnurm A."/>
            <person name="Herrera-Estrella A."/>
            <person name="Gabaldon T."/>
            <person name="Grigoriev I.V."/>
        </authorList>
    </citation>
    <scope>NUCLEOTIDE SEQUENCE [LARGE SCALE GENOMIC DNA]</scope>
    <source>
        <strain evidence="2">NRRL 1555(-)</strain>
    </source>
</reference>
<sequence length="205" mass="22297">MLTLALGYISVPVAIEASVRSNVTPANPFPWTLGNTLSIACFVSKPPTSYPTVAKHILGIPPDATRADQELFSLISSSLNAQSQQRLWAMIILQDGLVGVLSSSNASKLVLQIVEPTACLPYPLPSFSPQAANFGPKLSQEQLMGYPVYIQQLCQQWPDPAASASLHAVAQEVYQIALLYGYWNLWRVVVGICERFGIDPQKLIA</sequence>
<dbReference type="AlphaFoldDB" id="A0A162TEU3"/>
<organism evidence="1 2">
    <name type="scientific">Phycomyces blakesleeanus (strain ATCC 8743b / DSM 1359 / FGSC 10004 / NBRC 33097 / NRRL 1555)</name>
    <dbReference type="NCBI Taxonomy" id="763407"/>
    <lineage>
        <taxon>Eukaryota</taxon>
        <taxon>Fungi</taxon>
        <taxon>Fungi incertae sedis</taxon>
        <taxon>Mucoromycota</taxon>
        <taxon>Mucoromycotina</taxon>
        <taxon>Mucoromycetes</taxon>
        <taxon>Mucorales</taxon>
        <taxon>Phycomycetaceae</taxon>
        <taxon>Phycomyces</taxon>
    </lineage>
</organism>
<dbReference type="VEuPathDB" id="FungiDB:PHYBLDRAFT_79356"/>
<dbReference type="EMBL" id="KV440996">
    <property type="protein sequence ID" value="OAD68032.1"/>
    <property type="molecule type" value="Genomic_DNA"/>
</dbReference>
<dbReference type="RefSeq" id="XP_018286072.1">
    <property type="nucleotide sequence ID" value="XM_018443456.1"/>
</dbReference>
<dbReference type="InParanoid" id="A0A162TEU3"/>
<protein>
    <submittedName>
        <fullName evidence="1">Uncharacterized protein</fullName>
    </submittedName>
</protein>
<dbReference type="Proteomes" id="UP000077315">
    <property type="component" value="Unassembled WGS sequence"/>
</dbReference>